<dbReference type="Gene3D" id="3.40.640.10">
    <property type="entry name" value="Type I PLP-dependent aspartate aminotransferase-like (Major domain)"/>
    <property type="match status" value="1"/>
</dbReference>
<dbReference type="InterPro" id="IPR000653">
    <property type="entry name" value="DegT/StrS_aminotransferase"/>
</dbReference>
<evidence type="ECO:0000313" key="4">
    <source>
        <dbReference type="EMBL" id="WPR91383.1"/>
    </source>
</evidence>
<dbReference type="Gene3D" id="3.90.1150.10">
    <property type="entry name" value="Aspartate Aminotransferase, domain 1"/>
    <property type="match status" value="1"/>
</dbReference>
<dbReference type="CDD" id="cd00616">
    <property type="entry name" value="AHBA_syn"/>
    <property type="match status" value="1"/>
</dbReference>
<dbReference type="Proteomes" id="UP001323798">
    <property type="component" value="Chromosome"/>
</dbReference>
<organism evidence="4 5">
    <name type="scientific">Microbacterium rhizosphaerae</name>
    <dbReference type="NCBI Taxonomy" id="1678237"/>
    <lineage>
        <taxon>Bacteria</taxon>
        <taxon>Bacillati</taxon>
        <taxon>Actinomycetota</taxon>
        <taxon>Actinomycetes</taxon>
        <taxon>Micrococcales</taxon>
        <taxon>Microbacteriaceae</taxon>
        <taxon>Microbacterium</taxon>
    </lineage>
</organism>
<dbReference type="PIRSF" id="PIRSF000390">
    <property type="entry name" value="PLP_StrS"/>
    <property type="match status" value="1"/>
</dbReference>
<keyword evidence="1 3" id="KW-0663">Pyridoxal phosphate</keyword>
<gene>
    <name evidence="4" type="ORF">SM116_08930</name>
</gene>
<dbReference type="InterPro" id="IPR015424">
    <property type="entry name" value="PyrdxlP-dep_Trfase"/>
</dbReference>
<proteinExistence type="inferred from homology"/>
<name>A0ABZ0SU49_9MICO</name>
<dbReference type="EMBL" id="CP139368">
    <property type="protein sequence ID" value="WPR91383.1"/>
    <property type="molecule type" value="Genomic_DNA"/>
</dbReference>
<dbReference type="InterPro" id="IPR015422">
    <property type="entry name" value="PyrdxlP-dep_Trfase_small"/>
</dbReference>
<evidence type="ECO:0000256" key="1">
    <source>
        <dbReference type="ARBA" id="ARBA00022898"/>
    </source>
</evidence>
<keyword evidence="4" id="KW-0032">Aminotransferase</keyword>
<evidence type="ECO:0000313" key="5">
    <source>
        <dbReference type="Proteomes" id="UP001323798"/>
    </source>
</evidence>
<dbReference type="PANTHER" id="PTHR30244">
    <property type="entry name" value="TRANSAMINASE"/>
    <property type="match status" value="1"/>
</dbReference>
<dbReference type="RefSeq" id="WP_320944083.1">
    <property type="nucleotide sequence ID" value="NZ_BAABEU010000010.1"/>
</dbReference>
<dbReference type="PANTHER" id="PTHR30244:SF36">
    <property type="entry name" value="3-OXO-GLUCOSE-6-PHOSPHATE:GLUTAMATE AMINOTRANSFERASE"/>
    <property type="match status" value="1"/>
</dbReference>
<reference evidence="4 5" key="1">
    <citation type="submission" date="2023-11" db="EMBL/GenBank/DDBJ databases">
        <title>Genome sequence of Microbacterium rhizosphaerae KACC 19337.</title>
        <authorList>
            <person name="Choi H."/>
            <person name="Kim S."/>
            <person name="Kim Y."/>
            <person name="Kwon S.-W."/>
            <person name="Heo J."/>
        </authorList>
    </citation>
    <scope>NUCLEOTIDE SEQUENCE [LARGE SCALE GENOMIC DNA]</scope>
    <source>
        <strain evidence="4 5">KACC 19337</strain>
    </source>
</reference>
<sequence>MIPFYDLQAVIAPHRREIDAAIASVLDNGQTILGPQTAAFETEFAQFCGTRSAVGVGNGLDALSLILRGYGLGIGDEVIVPANTFIATVLAVTANGCTPVLADPDPESMLLNPSTVESLVTPRTRAVIAVHLYGRLCDMDSLSAITRRYGLLLIEDAAQAHGAQRAGRRAGGWGHAAAFSFYPTKNLGGLGDGGAITTDDDDLAARIRMLRNYGSAQKNVHELAGVNSRLDELQAAVLRVRLPHLDTENERRRAIARRYSERLRAAALVLPAEATAGHAFHLYVVRSPERDRVRGAMRAAGVETAVHYPTPPHLQPAYAELAGSSLPIAERLAAEVLSIPLHPAMSDAQVDRVAEVLCGIA</sequence>
<comment type="similarity">
    <text evidence="2 3">Belongs to the DegT/DnrJ/EryC1 family.</text>
</comment>
<dbReference type="EC" id="2.6.1.-" evidence="4"/>
<accession>A0ABZ0SU49</accession>
<dbReference type="SUPFAM" id="SSF53383">
    <property type="entry name" value="PLP-dependent transferases"/>
    <property type="match status" value="1"/>
</dbReference>
<dbReference type="InterPro" id="IPR015421">
    <property type="entry name" value="PyrdxlP-dep_Trfase_major"/>
</dbReference>
<keyword evidence="5" id="KW-1185">Reference proteome</keyword>
<evidence type="ECO:0000256" key="2">
    <source>
        <dbReference type="ARBA" id="ARBA00037999"/>
    </source>
</evidence>
<dbReference type="GO" id="GO:0008483">
    <property type="term" value="F:transaminase activity"/>
    <property type="evidence" value="ECO:0007669"/>
    <property type="project" value="UniProtKB-KW"/>
</dbReference>
<keyword evidence="4" id="KW-0808">Transferase</keyword>
<evidence type="ECO:0000256" key="3">
    <source>
        <dbReference type="RuleBase" id="RU004508"/>
    </source>
</evidence>
<dbReference type="Pfam" id="PF01041">
    <property type="entry name" value="DegT_DnrJ_EryC1"/>
    <property type="match status" value="1"/>
</dbReference>
<protein>
    <submittedName>
        <fullName evidence="4">DegT/DnrJ/EryC1/StrS family aminotransferase</fullName>
        <ecNumber evidence="4">2.6.1.-</ecNumber>
    </submittedName>
</protein>